<dbReference type="EMBL" id="CATQJA010002664">
    <property type="protein sequence ID" value="CAJ0582788.1"/>
    <property type="molecule type" value="Genomic_DNA"/>
</dbReference>
<feature type="non-terminal residue" evidence="2">
    <location>
        <position position="1"/>
    </location>
</feature>
<organism evidence="2 3">
    <name type="scientific">Mesorhabditis spiculigera</name>
    <dbReference type="NCBI Taxonomy" id="96644"/>
    <lineage>
        <taxon>Eukaryota</taxon>
        <taxon>Metazoa</taxon>
        <taxon>Ecdysozoa</taxon>
        <taxon>Nematoda</taxon>
        <taxon>Chromadorea</taxon>
        <taxon>Rhabditida</taxon>
        <taxon>Rhabditina</taxon>
        <taxon>Rhabditomorpha</taxon>
        <taxon>Rhabditoidea</taxon>
        <taxon>Rhabditidae</taxon>
        <taxon>Mesorhabditinae</taxon>
        <taxon>Mesorhabditis</taxon>
    </lineage>
</organism>
<dbReference type="Proteomes" id="UP001177023">
    <property type="component" value="Unassembled WGS sequence"/>
</dbReference>
<sequence length="291" mass="32793">MAVRDRRRTILITGGTDGVGRQTAADLAQHPDNYVIIHGRTKESCEKTIELIRKEGARYDNIDYIAVDFTSLKAVTTAVEEIKTRYPAISCVVCNASTVQQRRHETMDGFESTFQVNFLAHFLFLNRLLPLLEQNTPSRIIVIGSTLHSWTAIDWQDLQAGADFEKYLQFSRTKLMCHMMAFALHRRMALTGFKVTVNVMDLGRERRETNNNYRFRCASALSTSESVFSVGRSAGGLVQVVESPALNTMSGKYLDCHGKQLRSGADATNERLQERLWAEATKLCANYLLNS</sequence>
<name>A0AA36D7Y2_9BILA</name>
<gene>
    <name evidence="2" type="ORF">MSPICULIGERA_LOCUS20918</name>
</gene>
<dbReference type="InterPro" id="IPR036291">
    <property type="entry name" value="NAD(P)-bd_dom_sf"/>
</dbReference>
<proteinExistence type="predicted"/>
<accession>A0AA36D7Y2</accession>
<dbReference type="SUPFAM" id="SSF51735">
    <property type="entry name" value="NAD(P)-binding Rossmann-fold domains"/>
    <property type="match status" value="1"/>
</dbReference>
<dbReference type="AlphaFoldDB" id="A0AA36D7Y2"/>
<evidence type="ECO:0000313" key="2">
    <source>
        <dbReference type="EMBL" id="CAJ0582788.1"/>
    </source>
</evidence>
<dbReference type="Pfam" id="PF00106">
    <property type="entry name" value="adh_short"/>
    <property type="match status" value="1"/>
</dbReference>
<reference evidence="2" key="1">
    <citation type="submission" date="2023-06" db="EMBL/GenBank/DDBJ databases">
        <authorList>
            <person name="Delattre M."/>
        </authorList>
    </citation>
    <scope>NUCLEOTIDE SEQUENCE</scope>
    <source>
        <strain evidence="2">AF72</strain>
    </source>
</reference>
<dbReference type="GO" id="GO:0016491">
    <property type="term" value="F:oxidoreductase activity"/>
    <property type="evidence" value="ECO:0007669"/>
    <property type="project" value="UniProtKB-KW"/>
</dbReference>
<protein>
    <submittedName>
        <fullName evidence="2">Uncharacterized protein</fullName>
    </submittedName>
</protein>
<evidence type="ECO:0000313" key="3">
    <source>
        <dbReference type="Proteomes" id="UP001177023"/>
    </source>
</evidence>
<keyword evidence="3" id="KW-1185">Reference proteome</keyword>
<evidence type="ECO:0000256" key="1">
    <source>
        <dbReference type="ARBA" id="ARBA00023002"/>
    </source>
</evidence>
<comment type="caution">
    <text evidence="2">The sequence shown here is derived from an EMBL/GenBank/DDBJ whole genome shotgun (WGS) entry which is preliminary data.</text>
</comment>
<dbReference type="PANTHER" id="PTHR43157">
    <property type="entry name" value="PHOSPHATIDYLINOSITOL-GLYCAN BIOSYNTHESIS CLASS F PROTEIN-RELATED"/>
    <property type="match status" value="1"/>
</dbReference>
<keyword evidence="1" id="KW-0560">Oxidoreductase</keyword>
<dbReference type="PANTHER" id="PTHR43157:SF31">
    <property type="entry name" value="PHOSPHATIDYLINOSITOL-GLYCAN BIOSYNTHESIS CLASS F PROTEIN"/>
    <property type="match status" value="1"/>
</dbReference>
<dbReference type="InterPro" id="IPR002347">
    <property type="entry name" value="SDR_fam"/>
</dbReference>
<dbReference type="Gene3D" id="3.40.50.720">
    <property type="entry name" value="NAD(P)-binding Rossmann-like Domain"/>
    <property type="match status" value="1"/>
</dbReference>